<sequence>MSIENAWVVFAAIMTVGGLVWLVALALTLRIGKPSRDQRDFEPDPSYADEFAIESGTARMAGDGRTAARRLVRAILQSNQKLYGAMYKIVERGDSRIAIEKVDPLVCNQLPGTYFSHAEFDLRVVSYQEVEVHYRLDLQRIARLMRRISLLLLALAVVVMLVIGVLIGLLVIPSEQPAIRWQVVQTVQIVHVLWPPFLPIGIYTFGRRSAKMWVENLIATAEFVDEPE</sequence>
<evidence type="ECO:0000313" key="3">
    <source>
        <dbReference type="Proteomes" id="UP001155241"/>
    </source>
</evidence>
<keyword evidence="3" id="KW-1185">Reference proteome</keyword>
<feature type="transmembrane region" description="Helical" evidence="1">
    <location>
        <begin position="150"/>
        <end position="172"/>
    </location>
</feature>
<comment type="caution">
    <text evidence="2">The sequence shown here is derived from an EMBL/GenBank/DDBJ whole genome shotgun (WGS) entry which is preliminary data.</text>
</comment>
<dbReference type="RefSeq" id="WP_252855384.1">
    <property type="nucleotide sequence ID" value="NZ_JAMXLR010000091.1"/>
</dbReference>
<name>A0A9X2FIK8_9BACT</name>
<keyword evidence="1" id="KW-0812">Transmembrane</keyword>
<evidence type="ECO:0000313" key="2">
    <source>
        <dbReference type="EMBL" id="MCO6047271.1"/>
    </source>
</evidence>
<feature type="transmembrane region" description="Helical" evidence="1">
    <location>
        <begin position="184"/>
        <end position="205"/>
    </location>
</feature>
<evidence type="ECO:0000256" key="1">
    <source>
        <dbReference type="SAM" id="Phobius"/>
    </source>
</evidence>
<dbReference type="AlphaFoldDB" id="A0A9X2FIK8"/>
<keyword evidence="1" id="KW-0472">Membrane</keyword>
<proteinExistence type="predicted"/>
<protein>
    <submittedName>
        <fullName evidence="2">Uncharacterized protein</fullName>
    </submittedName>
</protein>
<gene>
    <name evidence="2" type="ORF">NG895_25505</name>
</gene>
<accession>A0A9X2FIK8</accession>
<organism evidence="2 3">
    <name type="scientific">Aeoliella straminimaris</name>
    <dbReference type="NCBI Taxonomy" id="2954799"/>
    <lineage>
        <taxon>Bacteria</taxon>
        <taxon>Pseudomonadati</taxon>
        <taxon>Planctomycetota</taxon>
        <taxon>Planctomycetia</taxon>
        <taxon>Pirellulales</taxon>
        <taxon>Lacipirellulaceae</taxon>
        <taxon>Aeoliella</taxon>
    </lineage>
</organism>
<dbReference type="EMBL" id="JAMXLR010000091">
    <property type="protein sequence ID" value="MCO6047271.1"/>
    <property type="molecule type" value="Genomic_DNA"/>
</dbReference>
<keyword evidence="1" id="KW-1133">Transmembrane helix</keyword>
<dbReference type="Proteomes" id="UP001155241">
    <property type="component" value="Unassembled WGS sequence"/>
</dbReference>
<feature type="transmembrane region" description="Helical" evidence="1">
    <location>
        <begin position="6"/>
        <end position="29"/>
    </location>
</feature>
<reference evidence="2" key="1">
    <citation type="submission" date="2022-06" db="EMBL/GenBank/DDBJ databases">
        <title>Aeoliella straminimaris, a novel planctomycete from sediments.</title>
        <authorList>
            <person name="Vitorino I.R."/>
            <person name="Lage O.M."/>
        </authorList>
    </citation>
    <scope>NUCLEOTIDE SEQUENCE</scope>
    <source>
        <strain evidence="2">ICT_H6.2</strain>
    </source>
</reference>